<evidence type="ECO:0000259" key="3">
    <source>
        <dbReference type="Pfam" id="PF17853"/>
    </source>
</evidence>
<keyword evidence="5" id="KW-1185">Reference proteome</keyword>
<comment type="caution">
    <text evidence="4">The sequence shown here is derived from an EMBL/GenBank/DDBJ whole genome shotgun (WGS) entry which is preliminary data.</text>
</comment>
<proteinExistence type="inferred from homology"/>
<evidence type="ECO:0000256" key="1">
    <source>
        <dbReference type="ARBA" id="ARBA00006754"/>
    </source>
</evidence>
<dbReference type="InterPro" id="IPR042070">
    <property type="entry name" value="PucR_C-HTH_sf"/>
</dbReference>
<evidence type="ECO:0000313" key="5">
    <source>
        <dbReference type="Proteomes" id="UP000317209"/>
    </source>
</evidence>
<dbReference type="Pfam" id="PF17853">
    <property type="entry name" value="GGDEF_2"/>
    <property type="match status" value="1"/>
</dbReference>
<dbReference type="Pfam" id="PF13556">
    <property type="entry name" value="HTH_30"/>
    <property type="match status" value="1"/>
</dbReference>
<dbReference type="EMBL" id="VFOX01000001">
    <property type="protein sequence ID" value="TQL84482.1"/>
    <property type="molecule type" value="Genomic_DNA"/>
</dbReference>
<sequence>MIAPAERRGLRLSAVLQHPSLSDVERVAGATDPVVATIGATHAAELAGMLASVPSDVVVLLDETVQTDWRFDAALRRAADAQVAVLVLHRTSVVTAATRALADRLDVVLLACANPWATSLALRDRLTGGDDALIRMMTALIEAVQQAGPDVADVLHAAGRHLGRTILHVDTAGRVLAPLDGTASVPRPTDARASLSGVLIEDIDDGVLASVPVQSGVIAPSWLRVSLPAAAASEVAAVRLALPAIALAVGHRLSVRRVIDEREARWRTALIGELTEAGEAPSASTLRRALELGWRVEGWHIGIRVVTRADVDIVAMRYEIVEALGGEGLDADVVEQSDGWAAWLTFELQPTLAEVTAAAQAVRRAQLRWNEHFPTHVGIGRVLHGPSGITASLSEAGDAARLAGSRPQSGHFLHVDRLGLAQLLLAWTQTDTFQPAALELLAPLREQTTGDLLRTLASYLDAESSIVETASVLGIHRNTVAERIQRIQRILAVDLQDAETRLALHLACRTVLASTDG</sequence>
<name>A0A543BI07_9MICO</name>
<dbReference type="InterPro" id="IPR041522">
    <property type="entry name" value="CdaR_GGDEF"/>
</dbReference>
<feature type="domain" description="CdaR GGDEF-like" evidence="3">
    <location>
        <begin position="278"/>
        <end position="402"/>
    </location>
</feature>
<dbReference type="RefSeq" id="WP_229673357.1">
    <property type="nucleotide sequence ID" value="NZ_VFOX01000001.1"/>
</dbReference>
<dbReference type="PANTHER" id="PTHR33744">
    <property type="entry name" value="CARBOHYDRATE DIACID REGULATOR"/>
    <property type="match status" value="1"/>
</dbReference>
<evidence type="ECO:0000259" key="2">
    <source>
        <dbReference type="Pfam" id="PF13556"/>
    </source>
</evidence>
<comment type="similarity">
    <text evidence="1">Belongs to the CdaR family.</text>
</comment>
<dbReference type="Proteomes" id="UP000317209">
    <property type="component" value="Unassembled WGS sequence"/>
</dbReference>
<dbReference type="InterPro" id="IPR025736">
    <property type="entry name" value="PucR_C-HTH_dom"/>
</dbReference>
<dbReference type="AlphaFoldDB" id="A0A543BI07"/>
<dbReference type="InterPro" id="IPR051448">
    <property type="entry name" value="CdaR-like_regulators"/>
</dbReference>
<protein>
    <submittedName>
        <fullName evidence="4">PucR-like helix-turn-helix protein</fullName>
    </submittedName>
</protein>
<gene>
    <name evidence="4" type="ORF">FB560_0069</name>
</gene>
<organism evidence="4 5">
    <name type="scientific">Microbacterium saperdae</name>
    <dbReference type="NCBI Taxonomy" id="69368"/>
    <lineage>
        <taxon>Bacteria</taxon>
        <taxon>Bacillati</taxon>
        <taxon>Actinomycetota</taxon>
        <taxon>Actinomycetes</taxon>
        <taxon>Micrococcales</taxon>
        <taxon>Microbacteriaceae</taxon>
        <taxon>Microbacterium</taxon>
    </lineage>
</organism>
<dbReference type="PANTHER" id="PTHR33744:SF1">
    <property type="entry name" value="DNA-BINDING TRANSCRIPTIONAL ACTIVATOR ADER"/>
    <property type="match status" value="1"/>
</dbReference>
<evidence type="ECO:0000313" key="4">
    <source>
        <dbReference type="EMBL" id="TQL84482.1"/>
    </source>
</evidence>
<reference evidence="4 5" key="1">
    <citation type="submission" date="2019-06" db="EMBL/GenBank/DDBJ databases">
        <title>Sequencing the genomes of 1000 actinobacteria strains.</title>
        <authorList>
            <person name="Klenk H.-P."/>
        </authorList>
    </citation>
    <scope>NUCLEOTIDE SEQUENCE [LARGE SCALE GENOMIC DNA]</scope>
    <source>
        <strain evidence="4 5">DSM 20169</strain>
    </source>
</reference>
<dbReference type="Gene3D" id="1.10.10.2840">
    <property type="entry name" value="PucR C-terminal helix-turn-helix domain"/>
    <property type="match status" value="1"/>
</dbReference>
<feature type="domain" description="PucR C-terminal helix-turn-helix" evidence="2">
    <location>
        <begin position="452"/>
        <end position="509"/>
    </location>
</feature>
<accession>A0A543BI07</accession>